<dbReference type="Gene3D" id="3.40.1810.10">
    <property type="entry name" value="Transcription factor, MADS-box"/>
    <property type="match status" value="1"/>
</dbReference>
<accession>A0A835LST7</accession>
<dbReference type="SMART" id="SM00432">
    <property type="entry name" value="MADS"/>
    <property type="match status" value="1"/>
</dbReference>
<dbReference type="PRINTS" id="PR00404">
    <property type="entry name" value="MADSDOMAIN"/>
</dbReference>
<feature type="coiled-coil region" evidence="6">
    <location>
        <begin position="105"/>
        <end position="136"/>
    </location>
</feature>
<dbReference type="GO" id="GO:0000978">
    <property type="term" value="F:RNA polymerase II cis-regulatory region sequence-specific DNA binding"/>
    <property type="evidence" value="ECO:0007669"/>
    <property type="project" value="TreeGrafter"/>
</dbReference>
<keyword evidence="4" id="KW-0804">Transcription</keyword>
<dbReference type="SUPFAM" id="SSF55455">
    <property type="entry name" value="SRF-like"/>
    <property type="match status" value="1"/>
</dbReference>
<comment type="subcellular location">
    <subcellularLocation>
        <location evidence="1">Nucleus</location>
    </subcellularLocation>
</comment>
<dbReference type="InterPro" id="IPR036879">
    <property type="entry name" value="TF_MADSbox_sf"/>
</dbReference>
<reference evidence="8 9" key="1">
    <citation type="submission" date="2020-10" db="EMBL/GenBank/DDBJ databases">
        <title>The Coptis chinensis genome and diversification of protoberbering-type alkaloids.</title>
        <authorList>
            <person name="Wang B."/>
            <person name="Shu S."/>
            <person name="Song C."/>
            <person name="Liu Y."/>
        </authorList>
    </citation>
    <scope>NUCLEOTIDE SEQUENCE [LARGE SCALE GENOMIC DNA]</scope>
    <source>
        <strain evidence="8">HL-2020</strain>
        <tissue evidence="8">Leaf</tissue>
    </source>
</reference>
<evidence type="ECO:0000256" key="2">
    <source>
        <dbReference type="ARBA" id="ARBA00023015"/>
    </source>
</evidence>
<keyword evidence="6" id="KW-0175">Coiled coil</keyword>
<evidence type="ECO:0000256" key="3">
    <source>
        <dbReference type="ARBA" id="ARBA00023125"/>
    </source>
</evidence>
<sequence>MIVAKRPSRGRQKIEIKRIEDEAARQVTFSKRRAGLFKKASELSILCGAETAVIVFSPAGKVYSFGHPLIETVIDRLLTPGLSPNTGDSSLLTGDLVGAHRAARIHELNREFTELSNQLEAEKKREKMLKKSMNANEQHFSWDSIDKLGLHELETLKAAMEEMKKNVYYKQAYELNMNSSSPTSILDQNAVRMIDPYNPCYNNATNVSHGYDFLIQRRPF</sequence>
<evidence type="ECO:0000256" key="1">
    <source>
        <dbReference type="ARBA" id="ARBA00004123"/>
    </source>
</evidence>
<evidence type="ECO:0000256" key="4">
    <source>
        <dbReference type="ARBA" id="ARBA00023163"/>
    </source>
</evidence>
<dbReference type="InterPro" id="IPR002100">
    <property type="entry name" value="TF_MADSbox"/>
</dbReference>
<dbReference type="FunFam" id="3.40.1810.10:FF:000006">
    <property type="entry name" value="Agamous-like MADS-box protein AGL62"/>
    <property type="match status" value="1"/>
</dbReference>
<feature type="domain" description="MADS-box" evidence="7">
    <location>
        <begin position="9"/>
        <end position="69"/>
    </location>
</feature>
<dbReference type="PANTHER" id="PTHR11945:SF629">
    <property type="entry name" value="OS02G0164450 PROTEIN"/>
    <property type="match status" value="1"/>
</dbReference>
<evidence type="ECO:0000313" key="8">
    <source>
        <dbReference type="EMBL" id="KAF9602109.1"/>
    </source>
</evidence>
<dbReference type="Gene3D" id="6.10.140.920">
    <property type="match status" value="1"/>
</dbReference>
<dbReference type="PROSITE" id="PS50066">
    <property type="entry name" value="MADS_BOX_2"/>
    <property type="match status" value="1"/>
</dbReference>
<keyword evidence="2" id="KW-0805">Transcription regulation</keyword>
<gene>
    <name evidence="8" type="ORF">IFM89_025154</name>
</gene>
<dbReference type="GO" id="GO:0005634">
    <property type="term" value="C:nucleus"/>
    <property type="evidence" value="ECO:0007669"/>
    <property type="project" value="UniProtKB-SubCell"/>
</dbReference>
<comment type="caution">
    <text evidence="8">The sequence shown here is derived from an EMBL/GenBank/DDBJ whole genome shotgun (WGS) entry which is preliminary data.</text>
</comment>
<organism evidence="8 9">
    <name type="scientific">Coptis chinensis</name>
    <dbReference type="NCBI Taxonomy" id="261450"/>
    <lineage>
        <taxon>Eukaryota</taxon>
        <taxon>Viridiplantae</taxon>
        <taxon>Streptophyta</taxon>
        <taxon>Embryophyta</taxon>
        <taxon>Tracheophyta</taxon>
        <taxon>Spermatophyta</taxon>
        <taxon>Magnoliopsida</taxon>
        <taxon>Ranunculales</taxon>
        <taxon>Ranunculaceae</taxon>
        <taxon>Coptidoideae</taxon>
        <taxon>Coptis</taxon>
    </lineage>
</organism>
<dbReference type="InterPro" id="IPR033896">
    <property type="entry name" value="MEF2-like_N"/>
</dbReference>
<name>A0A835LST7_9MAGN</name>
<dbReference type="EMBL" id="JADFTS010000006">
    <property type="protein sequence ID" value="KAF9602109.1"/>
    <property type="molecule type" value="Genomic_DNA"/>
</dbReference>
<keyword evidence="5" id="KW-0539">Nucleus</keyword>
<dbReference type="GO" id="GO:0000981">
    <property type="term" value="F:DNA-binding transcription factor activity, RNA polymerase II-specific"/>
    <property type="evidence" value="ECO:0007669"/>
    <property type="project" value="TreeGrafter"/>
</dbReference>
<dbReference type="OrthoDB" id="1896642at2759"/>
<evidence type="ECO:0000256" key="6">
    <source>
        <dbReference type="SAM" id="Coils"/>
    </source>
</evidence>
<dbReference type="AlphaFoldDB" id="A0A835LST7"/>
<dbReference type="Pfam" id="PF00319">
    <property type="entry name" value="SRF-TF"/>
    <property type="match status" value="1"/>
</dbReference>
<keyword evidence="3" id="KW-0238">DNA-binding</keyword>
<evidence type="ECO:0000259" key="7">
    <source>
        <dbReference type="PROSITE" id="PS50066"/>
    </source>
</evidence>
<proteinExistence type="predicted"/>
<evidence type="ECO:0000256" key="5">
    <source>
        <dbReference type="ARBA" id="ARBA00023242"/>
    </source>
</evidence>
<dbReference type="GO" id="GO:0046983">
    <property type="term" value="F:protein dimerization activity"/>
    <property type="evidence" value="ECO:0007669"/>
    <property type="project" value="InterPro"/>
</dbReference>
<evidence type="ECO:0000313" key="9">
    <source>
        <dbReference type="Proteomes" id="UP000631114"/>
    </source>
</evidence>
<dbReference type="GO" id="GO:0045944">
    <property type="term" value="P:positive regulation of transcription by RNA polymerase II"/>
    <property type="evidence" value="ECO:0007669"/>
    <property type="project" value="InterPro"/>
</dbReference>
<keyword evidence="9" id="KW-1185">Reference proteome</keyword>
<dbReference type="CDD" id="cd00265">
    <property type="entry name" value="MADS_MEF2_like"/>
    <property type="match status" value="1"/>
</dbReference>
<dbReference type="PANTHER" id="PTHR11945">
    <property type="entry name" value="MADS BOX PROTEIN"/>
    <property type="match status" value="1"/>
</dbReference>
<protein>
    <recommendedName>
        <fullName evidence="7">MADS-box domain-containing protein</fullName>
    </recommendedName>
</protein>
<dbReference type="Proteomes" id="UP000631114">
    <property type="component" value="Unassembled WGS sequence"/>
</dbReference>